<dbReference type="InterPro" id="IPR002901">
    <property type="entry name" value="MGlyc_endo_b_GlcNAc-like_dom"/>
</dbReference>
<accession>A0A6A7GBW5</accession>
<dbReference type="Gene3D" id="1.10.530.10">
    <property type="match status" value="1"/>
</dbReference>
<name>A0A6A7GBW5_9CRUS</name>
<feature type="domain" description="Mannosyl-glycoprotein endo-beta-N-acetylglucosamidase-like" evidence="1">
    <location>
        <begin position="77"/>
        <end position="218"/>
    </location>
</feature>
<sequence length="239" mass="28156">MERGFHKEIDLIHLSEIQPILGTNLVPRVVYSMDNVSLKNLSVSQKKKTFFSIIVPTAMIVVEEIEMTRENLKLMIDGKIEKEEEYLLNMYTTYRVKEKDINVLYNKLKPVPISILLSQAILESGWGTSRFFEKANNIFGVWSVNPLEPRIKAGQSRVNKQVYLRKYPTLKESIADYMKLLARHKAYSRFRSKLQITDDYKVLVPKLDKYSEMGDIYTNRLLSTIEYNQLYLYDRYEFE</sequence>
<dbReference type="InterPro" id="IPR053195">
    <property type="entry name" value="Bax-like"/>
</dbReference>
<dbReference type="GO" id="GO:0004040">
    <property type="term" value="F:amidase activity"/>
    <property type="evidence" value="ECO:0007669"/>
    <property type="project" value="InterPro"/>
</dbReference>
<protein>
    <recommendedName>
        <fullName evidence="1">Mannosyl-glycoprotein endo-beta-N-acetylglucosamidase-like domain-containing protein</fullName>
    </recommendedName>
</protein>
<proteinExistence type="evidence at transcript level"/>
<reference evidence="2" key="1">
    <citation type="submission" date="2017-11" db="EMBL/GenBank/DDBJ databases">
        <title>The sensing device of the deep-sea amphipod.</title>
        <authorList>
            <person name="Kobayashi H."/>
            <person name="Nagahama T."/>
            <person name="Arai W."/>
            <person name="Sasagawa Y."/>
            <person name="Umeda M."/>
            <person name="Hayashi T."/>
            <person name="Nikaido I."/>
            <person name="Watanabe H."/>
            <person name="Oguri K."/>
            <person name="Kitazato H."/>
            <person name="Fujioka K."/>
            <person name="Kido Y."/>
            <person name="Takami H."/>
        </authorList>
    </citation>
    <scope>NUCLEOTIDE SEQUENCE</scope>
    <source>
        <tissue evidence="2">Whole body</tissue>
    </source>
</reference>
<evidence type="ECO:0000313" key="2">
    <source>
        <dbReference type="EMBL" id="LAC28486.1"/>
    </source>
</evidence>
<organism evidence="2">
    <name type="scientific">Hirondellea gigas</name>
    <dbReference type="NCBI Taxonomy" id="1518452"/>
    <lineage>
        <taxon>Eukaryota</taxon>
        <taxon>Metazoa</taxon>
        <taxon>Ecdysozoa</taxon>
        <taxon>Arthropoda</taxon>
        <taxon>Crustacea</taxon>
        <taxon>Multicrustacea</taxon>
        <taxon>Malacostraca</taxon>
        <taxon>Eumalacostraca</taxon>
        <taxon>Peracarida</taxon>
        <taxon>Amphipoda</taxon>
        <taxon>Amphilochidea</taxon>
        <taxon>Lysianassida</taxon>
        <taxon>Lysianassidira</taxon>
        <taxon>Lysianassoidea</taxon>
        <taxon>Lysianassidae</taxon>
        <taxon>Hirondellea</taxon>
    </lineage>
</organism>
<evidence type="ECO:0000259" key="1">
    <source>
        <dbReference type="SMART" id="SM00047"/>
    </source>
</evidence>
<dbReference type="PANTHER" id="PTHR40572:SF1">
    <property type="entry name" value="PROTEIN BAX"/>
    <property type="match status" value="1"/>
</dbReference>
<dbReference type="EMBL" id="IACT01009376">
    <property type="protein sequence ID" value="LAC28486.1"/>
    <property type="molecule type" value="mRNA"/>
</dbReference>
<dbReference type="Pfam" id="PF01832">
    <property type="entry name" value="Glucosaminidase"/>
    <property type="match status" value="1"/>
</dbReference>
<dbReference type="AlphaFoldDB" id="A0A6A7GBW5"/>
<dbReference type="SMART" id="SM00047">
    <property type="entry name" value="LYZ2"/>
    <property type="match status" value="1"/>
</dbReference>
<dbReference type="PANTHER" id="PTHR40572">
    <property type="entry name" value="PROTEIN BAX"/>
    <property type="match status" value="1"/>
</dbReference>